<comment type="caution">
    <text evidence="2">The sequence shown here is derived from an EMBL/GenBank/DDBJ whole genome shotgun (WGS) entry which is preliminary data.</text>
</comment>
<organism evidence="2">
    <name type="scientific">Methanobacterium veterum</name>
    <dbReference type="NCBI Taxonomy" id="408577"/>
    <lineage>
        <taxon>Archaea</taxon>
        <taxon>Methanobacteriati</taxon>
        <taxon>Methanobacteriota</taxon>
        <taxon>Methanomada group</taxon>
        <taxon>Methanobacteria</taxon>
        <taxon>Methanobacteriales</taxon>
        <taxon>Methanobacteriaceae</taxon>
        <taxon>Methanobacterium</taxon>
    </lineage>
</organism>
<proteinExistence type="predicted"/>
<reference evidence="2" key="1">
    <citation type="submission" date="2022-12" db="EMBL/GenBank/DDBJ databases">
        <title>Reclassification of two methanogenic archaea species isolated from the Kolyma lowland permafrost.</title>
        <authorList>
            <person name="Trubitsyn V.E."/>
            <person name="Rivkina E.M."/>
            <person name="Shcherbakova V.A."/>
        </authorList>
    </citation>
    <scope>NUCLEOTIDE SEQUENCE</scope>
    <source>
        <strain evidence="2">MK4</strain>
    </source>
</reference>
<feature type="transmembrane region" description="Helical" evidence="1">
    <location>
        <begin position="34"/>
        <end position="53"/>
    </location>
</feature>
<accession>A0A9E5A7Q5</accession>
<dbReference type="EMBL" id="JAPVES010000030">
    <property type="protein sequence ID" value="MCZ3374081.1"/>
    <property type="molecule type" value="Genomic_DNA"/>
</dbReference>
<keyword evidence="1" id="KW-0812">Transmembrane</keyword>
<name>A0A9E5A7Q5_9EURY</name>
<protein>
    <submittedName>
        <fullName evidence="2">Uncharacterized protein</fullName>
    </submittedName>
</protein>
<evidence type="ECO:0000313" key="2">
    <source>
        <dbReference type="EMBL" id="MCZ3374081.1"/>
    </source>
</evidence>
<keyword evidence="1" id="KW-0472">Membrane</keyword>
<evidence type="ECO:0000256" key="1">
    <source>
        <dbReference type="SAM" id="Phobius"/>
    </source>
</evidence>
<sequence>MIKGLGEDNLILNKTFALVGDFIKYFIIRVKINLIYGIGVAGVLFIFDINFAVL</sequence>
<dbReference type="Proteomes" id="UP001074446">
    <property type="component" value="Unassembled WGS sequence"/>
</dbReference>
<gene>
    <name evidence="2" type="ORF">O3H35_15645</name>
</gene>
<dbReference type="AlphaFoldDB" id="A0A9E5A7Q5"/>
<keyword evidence="1" id="KW-1133">Transmembrane helix</keyword>
<dbReference type="RefSeq" id="WP_245617774.1">
    <property type="nucleotide sequence ID" value="NZ_JAPVES010000030.1"/>
</dbReference>